<dbReference type="GO" id="GO:0005524">
    <property type="term" value="F:ATP binding"/>
    <property type="evidence" value="ECO:0007669"/>
    <property type="project" value="UniProtKB-KW"/>
</dbReference>
<keyword evidence="3" id="KW-1003">Cell membrane</keyword>
<dbReference type="NCBIfam" id="TIGR01842">
    <property type="entry name" value="type_I_sec_PrtD"/>
    <property type="match status" value="1"/>
</dbReference>
<proteinExistence type="predicted"/>
<dbReference type="PANTHER" id="PTHR24221:SF248">
    <property type="entry name" value="ABC TRANSPORTER TRANSMEMBRANE REGION"/>
    <property type="match status" value="1"/>
</dbReference>
<keyword evidence="8 9" id="KW-0472">Membrane</keyword>
<dbReference type="InterPro" id="IPR011527">
    <property type="entry name" value="ABC1_TM_dom"/>
</dbReference>
<evidence type="ECO:0000256" key="1">
    <source>
        <dbReference type="ARBA" id="ARBA00004651"/>
    </source>
</evidence>
<dbReference type="InterPro" id="IPR036640">
    <property type="entry name" value="ABC1_TM_sf"/>
</dbReference>
<dbReference type="GO" id="GO:0016887">
    <property type="term" value="F:ATP hydrolysis activity"/>
    <property type="evidence" value="ECO:0007669"/>
    <property type="project" value="InterPro"/>
</dbReference>
<dbReference type="GO" id="GO:0005886">
    <property type="term" value="C:plasma membrane"/>
    <property type="evidence" value="ECO:0007669"/>
    <property type="project" value="UniProtKB-SubCell"/>
</dbReference>
<dbReference type="GO" id="GO:0030256">
    <property type="term" value="C:type I protein secretion system complex"/>
    <property type="evidence" value="ECO:0007669"/>
    <property type="project" value="InterPro"/>
</dbReference>
<evidence type="ECO:0000256" key="4">
    <source>
        <dbReference type="ARBA" id="ARBA00022692"/>
    </source>
</evidence>
<dbReference type="GO" id="GO:0140359">
    <property type="term" value="F:ABC-type transporter activity"/>
    <property type="evidence" value="ECO:0007669"/>
    <property type="project" value="InterPro"/>
</dbReference>
<keyword evidence="4 9" id="KW-0812">Transmembrane</keyword>
<evidence type="ECO:0000256" key="5">
    <source>
        <dbReference type="ARBA" id="ARBA00022741"/>
    </source>
</evidence>
<dbReference type="SUPFAM" id="SSF52540">
    <property type="entry name" value="P-loop containing nucleoside triphosphate hydrolases"/>
    <property type="match status" value="1"/>
</dbReference>
<keyword evidence="5" id="KW-0547">Nucleotide-binding</keyword>
<keyword evidence="13" id="KW-1185">Reference proteome</keyword>
<dbReference type="Gene3D" id="3.40.50.300">
    <property type="entry name" value="P-loop containing nucleotide triphosphate hydrolases"/>
    <property type="match status" value="1"/>
</dbReference>
<feature type="transmembrane region" description="Helical" evidence="9">
    <location>
        <begin position="64"/>
        <end position="83"/>
    </location>
</feature>
<evidence type="ECO:0000313" key="12">
    <source>
        <dbReference type="EMBL" id="QCQ23432.1"/>
    </source>
</evidence>
<dbReference type="InterPro" id="IPR027417">
    <property type="entry name" value="P-loop_NTPase"/>
</dbReference>
<dbReference type="InterPro" id="IPR039421">
    <property type="entry name" value="Type_1_exporter"/>
</dbReference>
<evidence type="ECO:0000256" key="8">
    <source>
        <dbReference type="ARBA" id="ARBA00023136"/>
    </source>
</evidence>
<accession>A0A4P8L9U6</accession>
<keyword evidence="2" id="KW-0813">Transport</keyword>
<name>A0A4P8L9U6_9BACT</name>
<dbReference type="SMART" id="SM00382">
    <property type="entry name" value="AAA"/>
    <property type="match status" value="1"/>
</dbReference>
<dbReference type="PROSITE" id="PS50929">
    <property type="entry name" value="ABC_TM1F"/>
    <property type="match status" value="1"/>
</dbReference>
<gene>
    <name evidence="12" type="ORF">FDQ92_03550</name>
</gene>
<feature type="transmembrane region" description="Helical" evidence="9">
    <location>
        <begin position="26"/>
        <end position="52"/>
    </location>
</feature>
<reference evidence="12 13" key="2">
    <citation type="submission" date="2019-05" db="EMBL/GenBank/DDBJ databases">
        <authorList>
            <person name="Suflita J.M."/>
            <person name="Marks C.R."/>
        </authorList>
    </citation>
    <scope>NUCLEOTIDE SEQUENCE [LARGE SCALE GENOMIC DNA]</scope>
    <source>
        <strain evidence="12 13">ALDC</strain>
    </source>
</reference>
<evidence type="ECO:0000259" key="11">
    <source>
        <dbReference type="PROSITE" id="PS50929"/>
    </source>
</evidence>
<dbReference type="PROSITE" id="PS00211">
    <property type="entry name" value="ABC_TRANSPORTER_1"/>
    <property type="match status" value="1"/>
</dbReference>
<dbReference type="SUPFAM" id="SSF90123">
    <property type="entry name" value="ABC transporter transmembrane region"/>
    <property type="match status" value="1"/>
</dbReference>
<dbReference type="InterPro" id="IPR047957">
    <property type="entry name" value="ABC_AprD-like_6TM"/>
</dbReference>
<dbReference type="PROSITE" id="PS50893">
    <property type="entry name" value="ABC_TRANSPORTER_2"/>
    <property type="match status" value="1"/>
</dbReference>
<dbReference type="PANTHER" id="PTHR24221">
    <property type="entry name" value="ATP-BINDING CASSETTE SUB-FAMILY B"/>
    <property type="match status" value="1"/>
</dbReference>
<feature type="domain" description="ABC transmembrane type-1" evidence="11">
    <location>
        <begin position="28"/>
        <end position="305"/>
    </location>
</feature>
<dbReference type="FunFam" id="3.40.50.300:FF:001444">
    <property type="entry name" value="ABC transporter ATP-binding protein"/>
    <property type="match status" value="1"/>
</dbReference>
<dbReference type="Proteomes" id="UP000298602">
    <property type="component" value="Chromosome"/>
</dbReference>
<dbReference type="CDD" id="cd18586">
    <property type="entry name" value="ABC_6TM_PrtD_like"/>
    <property type="match status" value="1"/>
</dbReference>
<organism evidence="12 13">
    <name type="scientific">Desulfoglaeba alkanexedens ALDC</name>
    <dbReference type="NCBI Taxonomy" id="980445"/>
    <lineage>
        <taxon>Bacteria</taxon>
        <taxon>Pseudomonadati</taxon>
        <taxon>Thermodesulfobacteriota</taxon>
        <taxon>Syntrophobacteria</taxon>
        <taxon>Syntrophobacterales</taxon>
        <taxon>Syntrophobacteraceae</taxon>
        <taxon>Desulfoglaeba</taxon>
    </lineage>
</organism>
<dbReference type="KEGG" id="dax:FDQ92_03550"/>
<evidence type="ECO:0000256" key="3">
    <source>
        <dbReference type="ARBA" id="ARBA00022475"/>
    </source>
</evidence>
<evidence type="ECO:0000259" key="10">
    <source>
        <dbReference type="PROSITE" id="PS50893"/>
    </source>
</evidence>
<dbReference type="InterPro" id="IPR003439">
    <property type="entry name" value="ABC_transporter-like_ATP-bd"/>
</dbReference>
<sequence length="586" mass="64155">MKHYMTTRGLTEKRELLRVLLSFRKAFFALGIFSAIVNILLLVPALYMLQVYDRVLMSRNQNTLLMLTILMLMMYLLVGLLEWSRSQVMIRMGNVMDNRLSGRVFAATFSKVLALGSGNSSQPFHDLTNVRQFLTSAGLFAFFDAPWTPLYIIAIFIIHPMLGVFSIACALFLLGMAVLTEVGSRSPLSEANRVYNTASSFAGVNFRNAEAIEAMGMLPNVKRHWLPRHETFLKLQQKASERASLIHAVTKFSRLSFQSLILGAGAYLAIKDIITPGGMIAASIIMGRALSPIDMAIGTWKQFVSARGSYKRLEELFNRFPERETGMSLPPPRGMVIVSHLTGGAPGTNKPILRDINFQANVGEVTAIIGPSASGKSTLAKYLVGVWQPMAGVVRLDGAEISKWSREEIGPYIGYLPQDIELLDGTVAQNIARFGEVDSEKVVQAAKIAGVHDMILQFPNGYDTQIGEGGSFLSGGQRQRIGLARAVYGDPVLIVLDEPNSNLDDAGEVALVQALYRLKSAQRTLFVITHKTSILSIVDKILLLTNGTVAAWGPRNEVLAALQRAKEQAAAAVPHPPKVVLKGVAR</sequence>
<feature type="domain" description="ABC transporter" evidence="10">
    <location>
        <begin position="336"/>
        <end position="571"/>
    </location>
</feature>
<dbReference type="FunFam" id="1.20.1560.10:FF:000109">
    <property type="entry name" value="Alkaline protease secretion ATP-binding protein aprD"/>
    <property type="match status" value="1"/>
</dbReference>
<evidence type="ECO:0000256" key="7">
    <source>
        <dbReference type="ARBA" id="ARBA00022989"/>
    </source>
</evidence>
<dbReference type="InterPro" id="IPR010128">
    <property type="entry name" value="ATPase_T1SS_PrtD-like"/>
</dbReference>
<evidence type="ECO:0000256" key="2">
    <source>
        <dbReference type="ARBA" id="ARBA00022448"/>
    </source>
</evidence>
<evidence type="ECO:0000313" key="13">
    <source>
        <dbReference type="Proteomes" id="UP000298602"/>
    </source>
</evidence>
<protein>
    <submittedName>
        <fullName evidence="12">Type I secretion system permease/ATPase</fullName>
    </submittedName>
</protein>
<dbReference type="AlphaFoldDB" id="A0A4P8L9U6"/>
<evidence type="ECO:0000256" key="9">
    <source>
        <dbReference type="SAM" id="Phobius"/>
    </source>
</evidence>
<keyword evidence="7 9" id="KW-1133">Transmembrane helix</keyword>
<dbReference type="Pfam" id="PF00005">
    <property type="entry name" value="ABC_tran"/>
    <property type="match status" value="1"/>
</dbReference>
<dbReference type="InterPro" id="IPR017871">
    <property type="entry name" value="ABC_transporter-like_CS"/>
</dbReference>
<dbReference type="GO" id="GO:0030253">
    <property type="term" value="P:protein secretion by the type I secretion system"/>
    <property type="evidence" value="ECO:0007669"/>
    <property type="project" value="InterPro"/>
</dbReference>
<comment type="subcellular location">
    <subcellularLocation>
        <location evidence="1">Cell membrane</location>
        <topology evidence="1">Multi-pass membrane protein</topology>
    </subcellularLocation>
</comment>
<dbReference type="Pfam" id="PF00664">
    <property type="entry name" value="ABC_membrane"/>
    <property type="match status" value="1"/>
</dbReference>
<reference evidence="12 13" key="1">
    <citation type="submission" date="2019-05" db="EMBL/GenBank/DDBJ databases">
        <title>The Complete Genome Sequence of the n-alkane-degrading Desulfoglaeba alkanexedens ALDC reveals multiple alkylsuccinate synthase gene clusters.</title>
        <authorList>
            <person name="Callaghan A.V."/>
            <person name="Davidova I.A."/>
            <person name="Duncan K.E."/>
            <person name="Morris B."/>
            <person name="McInerney M.J."/>
        </authorList>
    </citation>
    <scope>NUCLEOTIDE SEQUENCE [LARGE SCALE GENOMIC DNA]</scope>
    <source>
        <strain evidence="12 13">ALDC</strain>
    </source>
</reference>
<feature type="transmembrane region" description="Helical" evidence="9">
    <location>
        <begin position="150"/>
        <end position="179"/>
    </location>
</feature>
<dbReference type="OrthoDB" id="9760168at2"/>
<dbReference type="EMBL" id="CP040098">
    <property type="protein sequence ID" value="QCQ23432.1"/>
    <property type="molecule type" value="Genomic_DNA"/>
</dbReference>
<dbReference type="InterPro" id="IPR003593">
    <property type="entry name" value="AAA+_ATPase"/>
</dbReference>
<keyword evidence="6" id="KW-0067">ATP-binding</keyword>
<evidence type="ECO:0000256" key="6">
    <source>
        <dbReference type="ARBA" id="ARBA00022840"/>
    </source>
</evidence>
<dbReference type="GO" id="GO:0034040">
    <property type="term" value="F:ATPase-coupled lipid transmembrane transporter activity"/>
    <property type="evidence" value="ECO:0007669"/>
    <property type="project" value="TreeGrafter"/>
</dbReference>
<dbReference type="Gene3D" id="1.20.1560.10">
    <property type="entry name" value="ABC transporter type 1, transmembrane domain"/>
    <property type="match status" value="1"/>
</dbReference>